<evidence type="ECO:0000256" key="11">
    <source>
        <dbReference type="ARBA" id="ARBA00023292"/>
    </source>
</evidence>
<dbReference type="PANTHER" id="PTHR46957">
    <property type="entry name" value="CYTOKINE RECEPTOR"/>
    <property type="match status" value="1"/>
</dbReference>
<evidence type="ECO:0000256" key="4">
    <source>
        <dbReference type="ARBA" id="ARBA00022530"/>
    </source>
</evidence>
<keyword evidence="10" id="KW-0966">Cell projection</keyword>
<dbReference type="Gene3D" id="2.60.40.10">
    <property type="entry name" value="Immunoglobulins"/>
    <property type="match status" value="27"/>
</dbReference>
<gene>
    <name evidence="19" type="primary">USH2A</name>
</gene>
<keyword evidence="5" id="KW-0732">Signal</keyword>
<feature type="domain" description="Fibronectin type-III" evidence="17">
    <location>
        <begin position="1393"/>
        <end position="1488"/>
    </location>
</feature>
<keyword evidence="6" id="KW-0677">Repeat</keyword>
<feature type="domain" description="Laminin G" evidence="15">
    <location>
        <begin position="968"/>
        <end position="1151"/>
    </location>
</feature>
<evidence type="ECO:0000256" key="13">
    <source>
        <dbReference type="PROSITE-ProRule" id="PRU00500"/>
    </source>
</evidence>
<keyword evidence="14" id="KW-0472">Membrane</keyword>
<keyword evidence="8 12" id="KW-1015">Disulfide bond</keyword>
<feature type="domain" description="Fibronectin type-III" evidence="17">
    <location>
        <begin position="3930"/>
        <end position="4024"/>
    </location>
</feature>
<feature type="domain" description="Fibronectin type-III" evidence="17">
    <location>
        <begin position="2008"/>
        <end position="2107"/>
    </location>
</feature>
<dbReference type="InterPro" id="IPR003961">
    <property type="entry name" value="FN3_dom"/>
</dbReference>
<feature type="disulfide bond" evidence="12">
    <location>
        <begin position="363"/>
        <end position="372"/>
    </location>
</feature>
<feature type="domain" description="Fibronectin type-III" evidence="17">
    <location>
        <begin position="2906"/>
        <end position="3000"/>
    </location>
</feature>
<dbReference type="OrthoDB" id="5984158at2759"/>
<proteinExistence type="evidence at transcript level"/>
<dbReference type="Gene3D" id="2.60.120.200">
    <property type="match status" value="2"/>
</dbReference>
<evidence type="ECO:0000256" key="10">
    <source>
        <dbReference type="ARBA" id="ARBA00023273"/>
    </source>
</evidence>
<dbReference type="SUPFAM" id="SSF49265">
    <property type="entry name" value="Fibronectin type III"/>
    <property type="match status" value="18"/>
</dbReference>
<feature type="domain" description="Fibronectin type-III" evidence="17">
    <location>
        <begin position="719"/>
        <end position="817"/>
    </location>
</feature>
<feature type="domain" description="Fibronectin type-III" evidence="17">
    <location>
        <begin position="540"/>
        <end position="624"/>
    </location>
</feature>
<dbReference type="Gene3D" id="2.10.25.10">
    <property type="entry name" value="Laminin"/>
    <property type="match status" value="5"/>
</dbReference>
<evidence type="ECO:0000259" key="18">
    <source>
        <dbReference type="PROSITE" id="PS51162"/>
    </source>
</evidence>
<dbReference type="SMART" id="SM00180">
    <property type="entry name" value="EGF_Lam"/>
    <property type="match status" value="10"/>
</dbReference>
<feature type="domain" description="Fibronectin type-III" evidence="17">
    <location>
        <begin position="1738"/>
        <end position="1838"/>
    </location>
</feature>
<dbReference type="Pfam" id="PF02210">
    <property type="entry name" value="Laminin_G_2"/>
    <property type="match status" value="2"/>
</dbReference>
<evidence type="ECO:0000256" key="8">
    <source>
        <dbReference type="ARBA" id="ARBA00023157"/>
    </source>
</evidence>
<dbReference type="InterPro" id="IPR000716">
    <property type="entry name" value="Thyroglobulin_1"/>
</dbReference>
<dbReference type="PROSITE" id="PS50027">
    <property type="entry name" value="EGF_LAM_2"/>
    <property type="match status" value="6"/>
</dbReference>
<feature type="domain" description="Thyroglobulin type-1" evidence="18">
    <location>
        <begin position="270"/>
        <end position="342"/>
    </location>
</feature>
<evidence type="ECO:0000256" key="6">
    <source>
        <dbReference type="ARBA" id="ARBA00022737"/>
    </source>
</evidence>
<feature type="domain" description="Fibronectin type-III" evidence="17">
    <location>
        <begin position="2193"/>
        <end position="2296"/>
    </location>
</feature>
<comment type="subcellular location">
    <subcellularLocation>
        <location evidence="1">Cell projection</location>
    </subcellularLocation>
    <subcellularLocation>
        <location evidence="2">Secreted</location>
        <location evidence="2">Extracellular space</location>
        <location evidence="2">Extracellular matrix</location>
    </subcellularLocation>
</comment>
<feature type="disulfide bond" evidence="12">
    <location>
        <begin position="310"/>
        <end position="319"/>
    </location>
</feature>
<dbReference type="InterPro" id="IPR013320">
    <property type="entry name" value="ConA-like_dom_sf"/>
</dbReference>
<feature type="domain" description="Laminin EGF-like" evidence="16">
    <location>
        <begin position="486"/>
        <end position="536"/>
    </location>
</feature>
<feature type="disulfide bond" evidence="12">
    <location>
        <begin position="421"/>
        <end position="430"/>
    </location>
</feature>
<feature type="domain" description="Fibronectin type-III" evidence="17">
    <location>
        <begin position="3185"/>
        <end position="3278"/>
    </location>
</feature>
<dbReference type="Gene3D" id="2.170.300.10">
    <property type="entry name" value="Tie2 ligand-binding domain superfamily"/>
    <property type="match status" value="2"/>
</dbReference>
<dbReference type="FunFam" id="2.10.25.10:FF:000135">
    <property type="entry name" value="Laminin subunit beta 4"/>
    <property type="match status" value="1"/>
</dbReference>
<dbReference type="InterPro" id="IPR050713">
    <property type="entry name" value="RTP_Phos/Ushers"/>
</dbReference>
<dbReference type="PANTHER" id="PTHR46957:SF7">
    <property type="entry name" value="USHERIN"/>
    <property type="match status" value="1"/>
</dbReference>
<evidence type="ECO:0000256" key="12">
    <source>
        <dbReference type="PROSITE-ProRule" id="PRU00460"/>
    </source>
</evidence>
<feature type="disulfide bond" evidence="13">
    <location>
        <begin position="301"/>
        <end position="308"/>
    </location>
</feature>
<feature type="domain" description="Laminin EGF-like" evidence="16">
    <location>
        <begin position="288"/>
        <end position="339"/>
    </location>
</feature>
<evidence type="ECO:0000256" key="1">
    <source>
        <dbReference type="ARBA" id="ARBA00004316"/>
    </source>
</evidence>
<feature type="domain" description="Laminin EGF-like" evidence="16">
    <location>
        <begin position="393"/>
        <end position="448"/>
    </location>
</feature>
<dbReference type="CDD" id="cd00055">
    <property type="entry name" value="EGF_Lam"/>
    <property type="match status" value="10"/>
</dbReference>
<dbReference type="Pfam" id="PF00041">
    <property type="entry name" value="fn3"/>
    <property type="match status" value="9"/>
</dbReference>
<dbReference type="PROSITE" id="PS50853">
    <property type="entry name" value="FN3"/>
    <property type="match status" value="24"/>
</dbReference>
<keyword evidence="3" id="KW-0964">Secreted</keyword>
<accession>T2MIM1</accession>
<evidence type="ECO:0000259" key="15">
    <source>
        <dbReference type="PROSITE" id="PS50025"/>
    </source>
</evidence>
<protein>
    <submittedName>
        <fullName evidence="19">Usherin</fullName>
    </submittedName>
</protein>
<evidence type="ECO:0000313" key="19">
    <source>
        <dbReference type="EMBL" id="CDG71785.1"/>
    </source>
</evidence>
<keyword evidence="11 12" id="KW-0424">Laminin EGF-like domain</keyword>
<evidence type="ECO:0000256" key="7">
    <source>
        <dbReference type="ARBA" id="ARBA00023054"/>
    </source>
</evidence>
<dbReference type="PRINTS" id="PR00011">
    <property type="entry name" value="EGFLAMININ"/>
</dbReference>
<dbReference type="PROSITE" id="PS50025">
    <property type="entry name" value="LAM_G_DOMAIN"/>
    <property type="match status" value="2"/>
</dbReference>
<evidence type="ECO:0000256" key="5">
    <source>
        <dbReference type="ARBA" id="ARBA00022729"/>
    </source>
</evidence>
<feature type="domain" description="Fibronectin type-III" evidence="17">
    <location>
        <begin position="3842"/>
        <end position="3929"/>
    </location>
</feature>
<organism evidence="19">
    <name type="scientific">Hydra vulgaris</name>
    <name type="common">Hydra</name>
    <name type="synonym">Hydra attenuata</name>
    <dbReference type="NCBI Taxonomy" id="6087"/>
    <lineage>
        <taxon>Eukaryota</taxon>
        <taxon>Metazoa</taxon>
        <taxon>Cnidaria</taxon>
        <taxon>Hydrozoa</taxon>
        <taxon>Hydroidolina</taxon>
        <taxon>Anthoathecata</taxon>
        <taxon>Aplanulata</taxon>
        <taxon>Hydridae</taxon>
        <taxon>Hydra</taxon>
    </lineage>
</organism>
<feature type="domain" description="Laminin G" evidence="15">
    <location>
        <begin position="1156"/>
        <end position="1328"/>
    </location>
</feature>
<name>T2MIM1_HYDVU</name>
<dbReference type="InterPro" id="IPR001791">
    <property type="entry name" value="Laminin_G"/>
</dbReference>
<feature type="domain" description="Fibronectin type-III" evidence="17">
    <location>
        <begin position="2108"/>
        <end position="2192"/>
    </location>
</feature>
<feature type="domain" description="Fibronectin type-III" evidence="17">
    <location>
        <begin position="1839"/>
        <end position="1936"/>
    </location>
</feature>
<feature type="domain" description="Fibronectin type-III" evidence="17">
    <location>
        <begin position="1650"/>
        <end position="1736"/>
    </location>
</feature>
<feature type="domain" description="Fibronectin type-III" evidence="17">
    <location>
        <begin position="3471"/>
        <end position="3556"/>
    </location>
</feature>
<evidence type="ECO:0000259" key="16">
    <source>
        <dbReference type="PROSITE" id="PS50027"/>
    </source>
</evidence>
<feature type="domain" description="Fibronectin type-III" evidence="17">
    <location>
        <begin position="3004"/>
        <end position="3099"/>
    </location>
</feature>
<feature type="domain" description="Fibronectin type-III" evidence="17">
    <location>
        <begin position="2367"/>
        <end position="2456"/>
    </location>
</feature>
<dbReference type="SUPFAM" id="SSF49899">
    <property type="entry name" value="Concanavalin A-like lectins/glucanases"/>
    <property type="match status" value="2"/>
</dbReference>
<feature type="disulfide bond" evidence="12">
    <location>
        <begin position="212"/>
        <end position="221"/>
    </location>
</feature>
<dbReference type="InterPro" id="IPR002049">
    <property type="entry name" value="LE_dom"/>
</dbReference>
<keyword evidence="14" id="KW-0812">Transmembrane</keyword>
<feature type="disulfide bond" evidence="12">
    <location>
        <begin position="507"/>
        <end position="516"/>
    </location>
</feature>
<feature type="domain" description="Fibronectin type-III" evidence="17">
    <location>
        <begin position="1550"/>
        <end position="1649"/>
    </location>
</feature>
<feature type="domain" description="Fibronectin type-III" evidence="17">
    <location>
        <begin position="4118"/>
        <end position="4221"/>
    </location>
</feature>
<dbReference type="SUPFAM" id="SSF57196">
    <property type="entry name" value="EGF/Laminin"/>
    <property type="match status" value="5"/>
</dbReference>
<dbReference type="PROSITE" id="PS01248">
    <property type="entry name" value="EGF_LAM_1"/>
    <property type="match status" value="3"/>
</dbReference>
<dbReference type="FunFam" id="2.10.25.10:FF:000090">
    <property type="entry name" value="laminin subunit alpha"/>
    <property type="match status" value="2"/>
</dbReference>
<evidence type="ECO:0000256" key="2">
    <source>
        <dbReference type="ARBA" id="ARBA00004498"/>
    </source>
</evidence>
<keyword evidence="14" id="KW-1133">Transmembrane helix</keyword>
<sequence length="4453" mass="494825">CDCHGHGSDCTYLDNAKPYPKYICACDPRTFTEGEQCDRCLPLYNDKPFLRGTIFKANPCKKCQCNNHADSCSYYRSLDANFNSRNSAGGGVCNSCKHNTMGRYCENCKPLYYRPKGKNISSIDVCQPCNCVGPGVVFGNHNCQQDDSTPGIEAGQCNCKKYATGLQCTECEAGYFQLSATNLEGCTQCNCDTAGTVSGQITCHISSGQCVCKQNVIGVTCSKCQKGYYGLSSLNPLGCYPCNCNPFGSLAPDECNSLTGQCTCKDKFEGRACDRCAQGFFGPNCQPCACNINGTMDGTQCNKDTGQCFCKQYVTGTECNTCLPGFFNLSKTNFEGCSPCNCVIQGTILNKGECYPNNGSCLCKKYVTGRTCNLCKAGTFGLTDLNEEGCAKCNCDSRGTWGGDVTPKGELNCSSVGQCNCRPNVTDTRCNKCIDEFYWNSAGFGCLPCECNLMSSLSNVCNNNGSCECKPNIGVDGMRCDKCSPCKCNNAGSLFQLCDDYGNCTQCKANVVGMKCDVCKLGTTSLEDRNPYGCSGAPSQQGAPFVLFQTSRLINIGWFPPDNLNGILIKYELYRDRTKIFVGLDNNYTDNNLKPYTYYSYNVISYTAGGSSVSDNGVFRTSSDIPVGVHPVQVSEIKGRSLIATWQEPDFPNGVILEYILESTSNFSNTITQYIGFGFFKLVTGLSPYTTYNFTLKACTDKGCSSSVPISIITLFTAPDSQPAPHLLPLPGGTSVIVFWDAPEKPNGQIQFYEIFIRTEPFLGDGNLIASNLSINNLTFKVENLKPFLYYEFRVVSYTSILNSVSSNWSKIRTSEGVPAGENAIYPFAEAINSTAVKVIWNEPSSPNGIIVKFELYRYSLPNIETPILVNVTKNKEWIDIGLLIYTLYKYSVIACNTVGCTNYSTLVSVMTKSSAPQGQSSPISLGSNSTSIELAWSNPSMPNGPLEFNFVVELLLPSFSYPPPNVEQGIRFPGFGYYKLEPSFMADDSTTVIQFFFKTNYLNGLIFFAASKGQEDMISIELREGRPWFIFDTESGATAFTISTNQTFNDNMWHNVFVERLSREGKILVDGIYFGSGTGGGLKNIIGQIEDVYIGSLPEDFKLIRVDNGTAVLRRLPFIGCLKDFQYNGIPIKFNSSISKSNVSPLSVFCPVSFTSGLYFKDGGYLVLKSLILKEFSRFKFQLRLRTVKQTALVFFSYGQGVKFFIYFQNATLYLSFKTPSDSGLYTLSSTSICDGQWHLVEVEILYNQLNMRIDNNQSQVATLPSDFLITSELYLGGIPESSYARTLLFSDDIIEPFSGCIDMLSFTTIDYIDSVKDFYNIEFDGCPQTPNDVFVCKNSLLSEVYKGKLHYAIANNLQDFTEYLVRVKSFREDEEGFAISMWSSIHTAEGVPKNFLPPNITNVGAYSVKLIWTPPLISSGLIRKYVIYGYIPSVGENISKILQGGLVTESEVENLSPATLYLFKIEVFTGGGSTESNQINVTTLPSVPEMFSPPIIETSPTSFNISWRPPIKPNGEIIFYKVELNDLSACGFVGCVSVYVDQYTGETPPEDLMAPTVQVLDSVRIEVLWSPPNKPNGKIFMYQLFVSLSNSLNNMNLISNTTKASFAVIVENLVPGTLYFVRVKAFNNKGSVISNASEVRTLESAPTNIPPPKVTPVGSTILLVKIYPPNSPNGVVKNYYLWQDGVIVLNWGALPNDYVAQNLKPYTQYVYQVQVCTGSGCGFSPKVIGLTGQEKPNGTIQLLVQNITSYSLTANWTSSVQPNGPLIYYLIVKGSFNLSGYETVNMSVICFETNNTDETALCTGLLAYTIYDIIINASNNAGFILSNSISVKTLSDIPEGFSLDNCSVINSTSVYLTWRKPSRPNGKILSYYLYILFQLNDMVSYRNVLIKRGLFYDYTFIDLSPYSVYSFKVEVENDFANLSSICYNVTTPEDVPSDFDAPNIVTISSRYAIAYIFPPAKPNGVIIIVNITNLMPYTVYTINVAACTIVGCIKSSSVFIETLMDAPEDVYPPILSANGSRSVIVQWRTPKYPNGIILLYKIQRGKNNSSLLETVNSTQSQFWNIYIDFNVKPNTLYKYRIVAQTAVGASQSEFSLIQTPEAEPEGIEAPLAFPLSAYSILIKWKPPSEPNGKVIKYVVKINQQTKEINDSLEYIVTGLLPYILYYIKISVCTVVGCTDSAMTSVRTLPAAPSNQPSPIASVLSSTSLRVQWTEPLYPNGPITGFVLYGRTLESLVNENISFPTKWQTLVVQVATVFDHLNLGIFSLHDYMVTCITNEGNTTSNVSETFRTRADIPLLGPNVTVVVLNHVSVNLSWIDPPLTKLRGKVIRYTVYYEIVSTNLVELFNGAGSYIGNSTVVKTNTGVPEGLGVPVVYRIGSFDLSIAWAPPLVPNGLIVNYTVVINNELLDTLSGDRNFCKQENLKPYTVYIIQIQVCNQFGCALSNSTLATTLSAETTIINCFHKAGFKKGLPVPDKDEEYFPALKNSIDQLYQRDEDLVPKDFTYKDILSIDDDFNYERIPSGMETPSVKSLSSTSIQINWKPPLNVNGVLIGYKVFRRAFLTCSGLLATPKKCLYIECKINEAICGASCYDPQHNVCCNQLVYKKDSQKVCCNNHYAIKNTTSDICCGDSLYPFQVDYQCCYGYYTHVPDGYVCCSGNNGIIVGIGDSCCSDVPYSINGTKVCVCGNLYDRQPTAIKCCGGKTISMQDVCCGDEIQGVGYGFDPSKMCCGTKYLVSQNTLCCTNSFGEVQAYIFNSSASFDQHKCCGTTYINSTELCCNYVGYNNVTDICANLSTYGVTGCGNGTSCLRSNKMSLCDNCNFNKSNYSCYITIPDYDPIISSFQSNLCPSDFTEILNNSQNASILTFIDNHLMPHTKYEYYIVVFNDAGNASSALNMSITEMGQPENLEAPVPTVLSSDKIFVIWSLPNKPNGQISEYILYRLKWSTKEERLVYRGLQLSFLDMDGLEPYTGYLYILSACTVSCTNISASVLAYTEEAIPVGVQAPLLQAISSNSIQVNWSTPTYPNGKIIFYNVTILVKDIYRSLIPNDSIGEMMSLTVSGLLPYNSYTFKVYACTSIGCSSSPSASATTLQAAPESILPPQITIINARMVELEWSPPKSPNGIILSYVLKRNLTVIYNGMQLNLSDVSVLPATLYIYTVGASTLGGYTESNITVVRTPESTPQGIALPNLYALSSSSINVSWSMPALSNGILISYTVYYQESDSLILKKPASLNFSVLITQLKTFTLYFVRIEACTIVGCGSSDKASVRTLEEPPVGQQSPTLFARGTTIVEISWVQPLFPNGIILNYQVERRSSMVSYIIYVGLRTDYIDTQLTAYTEYEYRVRSVNSKGESISEWSKVRTFEGVPENVQPPFIEVLNSSSIFAKWDPPTTINGILIEYSLQIRLFSQPQLIEDIRCCIKPSVTKVQVDGLLPFTSYEFRVVASTFIGSSYSPWVLVRLPEALPSGIPDLIIRPLNDTTSLEVLWDEPTSGNGIITNYVVFVDTIKVYEGISRRTILRKVLSFTNYTFQLKVCNSVGCVFGLEQIYTTGDIKLNSIPKPGILFINASVILLSWIPLDRFNISSYQVIRESLSLLRNKRSVSEIIICSLNITSQSTTTTFQCTDTSVKPYQKYRYRIYGYNDQTIIESDWVEVTTAESVPEYVLKPNLTALVGPSVYIQWFVPPIPNGLIHHYEVVRNGSFIISTFMLSYIDINILLPNMQYEYKVKACTNVGCTLSPPSNITTLSLIAGIISPPFLTVISSSIIKAEWLTPNNLSIDIAKYRLFMNKQFTPIFEGYAFVFTVVDLKPFTRYLFNIAACSYINCFISITVDAFTKEAPPEYLRAPFFDVLGTHFIEVRWTAPSKPNGIILFYILKRDNLVLYNGTGLNYIDYNIYPASIYSYKVIAFNSVGWVESKLAFVKTSEETFSAPLLQAISSNEVNVTWLPWLPPNGSSLLITSYKIMYADIEFNVGMVFQYLAKNLTPYTKYDFQIKACFKSVTDTQSGGCVTSATATITTLEASPENLRAPYFFSEEIRSNSIIVRWDYPLIPNGEIMFCELFRKRNDIIQLYKGLSTLYLDNSSSVVPNTRYEYKVSCNNSIGGISSLWSATDSAAPQGFDFPPELVSMTSREIEIKWSVPKYPNGIIIQYNVLLYHPCPQLSNQINCVVESNIFSSGILQTYKLKYLTPFTEYEIKVIALNSMGSTSSQVLKVTTESEVPVVLQQPLVYLASNDQSTIIVSWANVFDLRSRLIGYFVTENNLLAYSGTSATNLTRPNRPPASGLQSNKIMWYQTVWFLALCAFVFVLFVFVIIVCCCRGYRKNKSVYVRERQPLPMKFKYKSRASSLNEFMSPECRRQSGFERCSDVPMSRNSTPRRGYFKEINSERNNNYCDDDLIWHMEGSRRDLDSGLYDDFDPVNFENEFEEQPIRDRTFTTNRQSERFILPDTRL</sequence>
<dbReference type="SMART" id="SM00060">
    <property type="entry name" value="FN3"/>
    <property type="match status" value="29"/>
</dbReference>
<keyword evidence="4" id="KW-0272">Extracellular matrix</keyword>
<dbReference type="InterPro" id="IPR013783">
    <property type="entry name" value="Ig-like_fold"/>
</dbReference>
<feature type="disulfide bond" evidence="12">
    <location>
        <begin position="486"/>
        <end position="498"/>
    </location>
</feature>
<feature type="domain" description="Laminin EGF-like" evidence="16">
    <location>
        <begin position="189"/>
        <end position="241"/>
    </location>
</feature>
<evidence type="ECO:0000256" key="9">
    <source>
        <dbReference type="ARBA" id="ARBA00023180"/>
    </source>
</evidence>
<dbReference type="InterPro" id="IPR036116">
    <property type="entry name" value="FN3_sf"/>
</dbReference>
<dbReference type="PROSITE" id="PS51162">
    <property type="entry name" value="THYROGLOBULIN_1_2"/>
    <property type="match status" value="1"/>
</dbReference>
<evidence type="ECO:0000256" key="14">
    <source>
        <dbReference type="SAM" id="Phobius"/>
    </source>
</evidence>
<feature type="non-terminal residue" evidence="19">
    <location>
        <position position="1"/>
    </location>
</feature>
<feature type="domain" description="Laminin EGF-like" evidence="16">
    <location>
        <begin position="340"/>
        <end position="392"/>
    </location>
</feature>
<feature type="domain" description="Fibronectin type-III" evidence="17">
    <location>
        <begin position="820"/>
        <end position="915"/>
    </location>
</feature>
<feature type="domain" description="Fibronectin type-III" evidence="17">
    <location>
        <begin position="3663"/>
        <end position="3754"/>
    </location>
</feature>
<dbReference type="SMART" id="SM00282">
    <property type="entry name" value="LamG"/>
    <property type="match status" value="2"/>
</dbReference>
<dbReference type="FunFam" id="2.10.25.10:FF:000275">
    <property type="entry name" value="usherin"/>
    <property type="match status" value="2"/>
</dbReference>
<feature type="domain" description="Laminin EGF-like" evidence="16">
    <location>
        <begin position="242"/>
        <end position="287"/>
    </location>
</feature>
<dbReference type="Pfam" id="PF00053">
    <property type="entry name" value="EGF_laminin"/>
    <property type="match status" value="10"/>
</dbReference>
<evidence type="ECO:0000256" key="3">
    <source>
        <dbReference type="ARBA" id="ARBA00022525"/>
    </source>
</evidence>
<feature type="disulfide bond" evidence="12">
    <location>
        <begin position="264"/>
        <end position="273"/>
    </location>
</feature>
<comment type="caution">
    <text evidence="12">Lacks conserved residue(s) required for the propagation of feature annotation.</text>
</comment>
<dbReference type="GO" id="GO:0042995">
    <property type="term" value="C:cell projection"/>
    <property type="evidence" value="ECO:0007669"/>
    <property type="project" value="UniProtKB-SubCell"/>
</dbReference>
<feature type="domain" description="Fibronectin type-III" evidence="17">
    <location>
        <begin position="3281"/>
        <end position="3369"/>
    </location>
</feature>
<evidence type="ECO:0000259" key="17">
    <source>
        <dbReference type="PROSITE" id="PS50853"/>
    </source>
</evidence>
<keyword evidence="9" id="KW-0325">Glycoprotein</keyword>
<reference evidence="19" key="1">
    <citation type="journal article" date="2013" name="Genome Biol. Evol.">
        <title>Punctuated emergences of genetic and phenotypic innovations in eumetazoan, bilaterian, euteleostome, and hominidae ancestors.</title>
        <authorList>
            <person name="Wenger Y."/>
            <person name="Galliot B."/>
        </authorList>
    </citation>
    <scope>NUCLEOTIDE SEQUENCE</scope>
    <source>
        <tissue evidence="19">Whole animals</tissue>
    </source>
</reference>
<feature type="transmembrane region" description="Helical" evidence="14">
    <location>
        <begin position="4298"/>
        <end position="4320"/>
    </location>
</feature>
<dbReference type="CDD" id="cd00063">
    <property type="entry name" value="FN3"/>
    <property type="match status" value="25"/>
</dbReference>
<feature type="domain" description="Fibronectin type-III" evidence="17">
    <location>
        <begin position="628"/>
        <end position="718"/>
    </location>
</feature>
<dbReference type="EMBL" id="HAAD01005553">
    <property type="protein sequence ID" value="CDG71785.1"/>
    <property type="molecule type" value="mRNA"/>
</dbReference>
<keyword evidence="7" id="KW-0175">Coiled coil</keyword>
<dbReference type="CDD" id="cd00110">
    <property type="entry name" value="LamG"/>
    <property type="match status" value="2"/>
</dbReference>
<feature type="domain" description="Fibronectin type-III" evidence="17">
    <location>
        <begin position="3370"/>
        <end position="3467"/>
    </location>
</feature>
<feature type="domain" description="Fibronectin type-III" evidence="17">
    <location>
        <begin position="3100"/>
        <end position="3184"/>
    </location>
</feature>